<dbReference type="eggNOG" id="arCOG02971">
    <property type="taxonomic scope" value="Archaea"/>
</dbReference>
<organism evidence="2 3">
    <name type="scientific">Methanolacinia petrolearia (strain DSM 11571 / OCM 486 / SEBR 4847)</name>
    <name type="common">Methanoplanus petrolearius</name>
    <dbReference type="NCBI Taxonomy" id="679926"/>
    <lineage>
        <taxon>Archaea</taxon>
        <taxon>Methanobacteriati</taxon>
        <taxon>Methanobacteriota</taxon>
        <taxon>Stenosarchaea group</taxon>
        <taxon>Methanomicrobia</taxon>
        <taxon>Methanomicrobiales</taxon>
        <taxon>Methanomicrobiaceae</taxon>
        <taxon>Methanolacinia</taxon>
    </lineage>
</organism>
<keyword evidence="2" id="KW-0456">Lyase</keyword>
<dbReference type="SUPFAM" id="SSF48371">
    <property type="entry name" value="ARM repeat"/>
    <property type="match status" value="2"/>
</dbReference>
<dbReference type="InterPro" id="IPR021133">
    <property type="entry name" value="HEAT_type_2"/>
</dbReference>
<dbReference type="InterPro" id="IPR004155">
    <property type="entry name" value="PBS_lyase_HEAT"/>
</dbReference>
<dbReference type="GO" id="GO:0016491">
    <property type="term" value="F:oxidoreductase activity"/>
    <property type="evidence" value="ECO:0007669"/>
    <property type="project" value="TreeGrafter"/>
</dbReference>
<evidence type="ECO:0000313" key="3">
    <source>
        <dbReference type="Proteomes" id="UP000006565"/>
    </source>
</evidence>
<comment type="function">
    <text evidence="1">Catalyzes the hydroxylation of the N(6)-(4-aminobutyl)-L-lysine intermediate produced by deoxyhypusine synthase/DHPS on a critical lysine of the eukaryotic translation initiation factor 5A/eIF-5A. This is the second step of the post-translational modification of that lysine into an unusual amino acid residue named hypusine. Hypusination is unique to mature eIF-5A factor and is essential for its function.</text>
</comment>
<dbReference type="PROSITE" id="PS50077">
    <property type="entry name" value="HEAT_REPEAT"/>
    <property type="match status" value="1"/>
</dbReference>
<protein>
    <submittedName>
        <fullName evidence="2">PBS lyase HEAT domain protein repeat-containing protein</fullName>
    </submittedName>
</protein>
<name>E1RD29_METP4</name>
<dbReference type="RefSeq" id="WP_013329107.1">
    <property type="nucleotide sequence ID" value="NC_014507.1"/>
</dbReference>
<dbReference type="Gene3D" id="1.25.10.10">
    <property type="entry name" value="Leucine-rich Repeat Variant"/>
    <property type="match status" value="7"/>
</dbReference>
<dbReference type="KEGG" id="mpi:Mpet_1165"/>
<dbReference type="eggNOG" id="arCOG02967">
    <property type="taxonomic scope" value="Archaea"/>
</dbReference>
<dbReference type="EMBL" id="CP002117">
    <property type="protein sequence ID" value="ADN35929.1"/>
    <property type="molecule type" value="Genomic_DNA"/>
</dbReference>
<dbReference type="SMART" id="SM00567">
    <property type="entry name" value="EZ_HEAT"/>
    <property type="match status" value="8"/>
</dbReference>
<reference evidence="2 3" key="1">
    <citation type="journal article" date="2010" name="Stand. Genomic Sci.">
        <title>Complete genome sequence of Methanoplanus petrolearius type strain (SEBR 4847).</title>
        <authorList>
            <person name="Brambilla E."/>
            <person name="Djao O.D."/>
            <person name="Daligault H."/>
            <person name="Lapidus A."/>
            <person name="Lucas S."/>
            <person name="Hammon N."/>
            <person name="Nolan M."/>
            <person name="Tice H."/>
            <person name="Cheng J.F."/>
            <person name="Han C."/>
            <person name="Tapia R."/>
            <person name="Goodwin L."/>
            <person name="Pitluck S."/>
            <person name="Liolios K."/>
            <person name="Ivanova N."/>
            <person name="Mavromatis K."/>
            <person name="Mikhailova N."/>
            <person name="Pati A."/>
            <person name="Chen A."/>
            <person name="Palaniappan K."/>
            <person name="Land M."/>
            <person name="Hauser L."/>
            <person name="Chang Y.J."/>
            <person name="Jeffries C.D."/>
            <person name="Rohde M."/>
            <person name="Spring S."/>
            <person name="Sikorski J."/>
            <person name="Goker M."/>
            <person name="Woyke T."/>
            <person name="Bristow J."/>
            <person name="Eisen J.A."/>
            <person name="Markowitz V."/>
            <person name="Hugenholtz P."/>
            <person name="Kyrpides N.C."/>
            <person name="Klenk H.P."/>
        </authorList>
    </citation>
    <scope>NUCLEOTIDE SEQUENCE [LARGE SCALE GENOMIC DNA]</scope>
    <source>
        <strain evidence="3">DSM 11571 / OCM 486 / SEBR 4847</strain>
    </source>
</reference>
<evidence type="ECO:0000256" key="1">
    <source>
        <dbReference type="ARBA" id="ARBA00045876"/>
    </source>
</evidence>
<accession>E1RD29</accession>
<dbReference type="GeneID" id="9743630"/>
<dbReference type="PANTHER" id="PTHR12697">
    <property type="entry name" value="PBS LYASE HEAT-LIKE PROTEIN"/>
    <property type="match status" value="1"/>
</dbReference>
<dbReference type="STRING" id="679926.Mpet_1165"/>
<dbReference type="Pfam" id="PF13646">
    <property type="entry name" value="HEAT_2"/>
    <property type="match status" value="6"/>
</dbReference>
<dbReference type="PANTHER" id="PTHR12697:SF5">
    <property type="entry name" value="DEOXYHYPUSINE HYDROXYLASE"/>
    <property type="match status" value="1"/>
</dbReference>
<proteinExistence type="predicted"/>
<dbReference type="GO" id="GO:0016829">
    <property type="term" value="F:lyase activity"/>
    <property type="evidence" value="ECO:0007669"/>
    <property type="project" value="UniProtKB-KW"/>
</dbReference>
<sequence length="1368" mass="151926">MNENTAELLNLLESGNKRERRSAIEGLKKIGKPASLQLLNILNSENPDIRDGAAEILGTYSEGDIDTFLKLLASGKKNARDGAARTIAYIIGNGGKITTPLSKMIRDGTPEARKGAAISIGYIHNPKADFVNMLLYMLKDDEREVRKQAAESLKKLNWTSVNPVEMAFFYMADEDWDKLGKSGPFALEAVKFGLNNPDSEVRIKLAGILAGTKGNESKKILLSILGDPDKKVRLAAIDAVAETRDPELMNYLAGAMYDRDYDVRVETSWALRKAGWRPASYNEKVRALILQGDLREIELMGRTALTPLIESLGDTDHNIRKNSVKVLYSMGKPAYEALRQAENKSSPEISEGIQEALEYFSTNEKESAEKTGSDSASENEIREYNSRDYWHHAFIENGYNQEMAERFSASLSGEDDIIRITAIENLKGHGKRAIPIMILLLNDEKENVKTVAIESLGDLYAKDAIESLVKTIEDEHHEVRRASAYALGKIRDKGTLPVLVRHFADPDENVRNECSESVAKMGNIALPFIENLVSHNDPDVRIASLRALGGISDPSGIPFGTKALNDSEYNVRIEAMDALVRISGFMFNFLMNEIQRVSIQGTKMEKLGMLSVLSRLQDLKIVPVVKRFLADDDEEVRRNASEILEVYRKREIKKEKDRIREYSRETADLLKRKLSLKEIDSLLDRLIGADDSATMEILGKKLSQNEIEDLIRGLKAKKGDTSKVLGKKLSQDEIDELIHRSAYVSNKNTTELLGKKLNQDEIDDLIKRASSEKEENAAKDIKKQLTQNEIDDLIKKELALKKKAAMEVSMLIVGLKSSDPATESSSTAKIIKIGEPAVEPLLSFMNNAEPEFQAKIAEILIKIGKPGIRGMIRTLNYGRTEMRVVIAKTILKSKDPEAVNAVYDRIKSEKNPEVRKALILAFTKDSNDKRIPDALHSALADADPGVKTLAVRLLAKIKDERAIGPLVSVLNYSEDTLADLASDSLVGYGKAAQPILLKELKGNGSDQFRERIAATMDKMQFIPADSSDIAWYYAAKGRWDELEKSGDYALEPLSQIIGNPYSKKRTDALKTLIRIGRTKAMPSLSKAVFDIDEEISRTARQGILDMGRNAVPALTEIASKEKDAGRQREIESIIREIDQKDLIKKSIETGDWNALAGSGPVAIKYISERTGSADPETKRQMISVISKIGGEEAVCPLAEMLFDNDERIAVTARHGLLNTGGEAIPELEKICRETPNPARREALKFLIREISKEEEIATLVKEKRWIELQLKGEDAIDMISQLLEDTDPENRMGATKVFAGIDDISAVRPLLHSLFDTDPEIVAVANSALKKRGKTIIPVISVAIIKEKNPAKKKALADLIRDMESVGS</sequence>
<dbReference type="InterPro" id="IPR016024">
    <property type="entry name" value="ARM-type_fold"/>
</dbReference>
<dbReference type="Proteomes" id="UP000006565">
    <property type="component" value="Chromosome"/>
</dbReference>
<dbReference type="InterPro" id="IPR011989">
    <property type="entry name" value="ARM-like"/>
</dbReference>
<dbReference type="OrthoDB" id="142930at2157"/>
<gene>
    <name evidence="2" type="ordered locus">Mpet_1165</name>
</gene>
<evidence type="ECO:0000313" key="2">
    <source>
        <dbReference type="EMBL" id="ADN35929.1"/>
    </source>
</evidence>
<keyword evidence="3" id="KW-1185">Reference proteome</keyword>
<dbReference type="HOGENOM" id="CLU_273074_0_0_2"/>